<accession>A0A0C9Z5U1</accession>
<organism evidence="1 2">
    <name type="scientific">Pisolithus microcarpus 441</name>
    <dbReference type="NCBI Taxonomy" id="765257"/>
    <lineage>
        <taxon>Eukaryota</taxon>
        <taxon>Fungi</taxon>
        <taxon>Dikarya</taxon>
        <taxon>Basidiomycota</taxon>
        <taxon>Agaricomycotina</taxon>
        <taxon>Agaricomycetes</taxon>
        <taxon>Agaricomycetidae</taxon>
        <taxon>Boletales</taxon>
        <taxon>Sclerodermatineae</taxon>
        <taxon>Pisolithaceae</taxon>
        <taxon>Pisolithus</taxon>
    </lineage>
</organism>
<reference evidence="1 2" key="1">
    <citation type="submission" date="2014-04" db="EMBL/GenBank/DDBJ databases">
        <authorList>
            <consortium name="DOE Joint Genome Institute"/>
            <person name="Kuo A."/>
            <person name="Kohler A."/>
            <person name="Costa M.D."/>
            <person name="Nagy L.G."/>
            <person name="Floudas D."/>
            <person name="Copeland A."/>
            <person name="Barry K.W."/>
            <person name="Cichocki N."/>
            <person name="Veneault-Fourrey C."/>
            <person name="LaButti K."/>
            <person name="Lindquist E.A."/>
            <person name="Lipzen A."/>
            <person name="Lundell T."/>
            <person name="Morin E."/>
            <person name="Murat C."/>
            <person name="Sun H."/>
            <person name="Tunlid A."/>
            <person name="Henrissat B."/>
            <person name="Grigoriev I.V."/>
            <person name="Hibbett D.S."/>
            <person name="Martin F."/>
            <person name="Nordberg H.P."/>
            <person name="Cantor M.N."/>
            <person name="Hua S.X."/>
        </authorList>
    </citation>
    <scope>NUCLEOTIDE SEQUENCE [LARGE SCALE GENOMIC DNA]</scope>
    <source>
        <strain evidence="1 2">441</strain>
    </source>
</reference>
<reference evidence="2" key="2">
    <citation type="submission" date="2015-01" db="EMBL/GenBank/DDBJ databases">
        <title>Evolutionary Origins and Diversification of the Mycorrhizal Mutualists.</title>
        <authorList>
            <consortium name="DOE Joint Genome Institute"/>
            <consortium name="Mycorrhizal Genomics Consortium"/>
            <person name="Kohler A."/>
            <person name="Kuo A."/>
            <person name="Nagy L.G."/>
            <person name="Floudas D."/>
            <person name="Copeland A."/>
            <person name="Barry K.W."/>
            <person name="Cichocki N."/>
            <person name="Veneault-Fourrey C."/>
            <person name="LaButti K."/>
            <person name="Lindquist E.A."/>
            <person name="Lipzen A."/>
            <person name="Lundell T."/>
            <person name="Morin E."/>
            <person name="Murat C."/>
            <person name="Riley R."/>
            <person name="Ohm R."/>
            <person name="Sun H."/>
            <person name="Tunlid A."/>
            <person name="Henrissat B."/>
            <person name="Grigoriev I.V."/>
            <person name="Hibbett D.S."/>
            <person name="Martin F."/>
        </authorList>
    </citation>
    <scope>NUCLEOTIDE SEQUENCE [LARGE SCALE GENOMIC DNA]</scope>
    <source>
        <strain evidence="2">441</strain>
    </source>
</reference>
<gene>
    <name evidence="1" type="ORF">PISMIDRAFT_678348</name>
</gene>
<sequence length="81" mass="9707">MPKSYPHGGQDPETRKLFERPGPFSFYITLWTKHRPMVERCTHYSAFFPGPENVTVHFPIDISKKLGRDRCWIFMVRRIMH</sequence>
<name>A0A0C9Z5U1_9AGAM</name>
<dbReference type="HOGENOM" id="CLU_2574771_0_0_1"/>
<dbReference type="AlphaFoldDB" id="A0A0C9Z5U1"/>
<evidence type="ECO:0000313" key="1">
    <source>
        <dbReference type="EMBL" id="KIK24476.1"/>
    </source>
</evidence>
<protein>
    <submittedName>
        <fullName evidence="1">Uncharacterized protein</fullName>
    </submittedName>
</protein>
<keyword evidence="2" id="KW-1185">Reference proteome</keyword>
<evidence type="ECO:0000313" key="2">
    <source>
        <dbReference type="Proteomes" id="UP000054018"/>
    </source>
</evidence>
<dbReference type="EMBL" id="KN833716">
    <property type="protein sequence ID" value="KIK24476.1"/>
    <property type="molecule type" value="Genomic_DNA"/>
</dbReference>
<proteinExistence type="predicted"/>
<dbReference type="Proteomes" id="UP000054018">
    <property type="component" value="Unassembled WGS sequence"/>
</dbReference>